<dbReference type="EMBL" id="HM029247">
    <property type="protein sequence ID" value="ADO14117.1"/>
    <property type="molecule type" value="Genomic_RNA"/>
</dbReference>
<sequence length="375" mass="40733">MAGASGSILPVETTEQTQARVSTALAPLTGVLGNIERFSVEAIINSNLTVDIFLKAIKSLVAYAQQDILENIASAANTAGAIQHVINMTPKDLFDLSRWVKTAAGMEAISKITTQRRLLRQGGAGRSASQVAWVNLFTQQQADYAQEKKRKMTRFERKREDLKLQPAQLDTDEAASMERLAAKYPTQVALPATMETELVAACWAAYVADCDRRGITPSAKTNASLTEAVKHYSANVRDQILTTYCEQENVQADLTRYAREKIQSFRDSGNQGGVTRVRNLYTAATGAAIDIPPPRAQEVPHETGPVRDPIAQTGEAQLQAVAHQALTGVVIEADPDRAQGEASSGDSDRASAASTESTRRLQPDRRVKKPRTTGR</sequence>
<feature type="region of interest" description="Disordered" evidence="1">
    <location>
        <begin position="332"/>
        <end position="375"/>
    </location>
</feature>
<evidence type="ECO:0000256" key="1">
    <source>
        <dbReference type="SAM" id="MobiDB-lite"/>
    </source>
</evidence>
<name>E2F275_9VIRU</name>
<feature type="compositionally biased region" description="Basic residues" evidence="1">
    <location>
        <begin position="366"/>
        <end position="375"/>
    </location>
</feature>
<accession>E2F275</accession>
<proteinExistence type="predicted"/>
<feature type="compositionally biased region" description="Low complexity" evidence="1">
    <location>
        <begin position="342"/>
        <end position="354"/>
    </location>
</feature>
<reference evidence="2" key="1">
    <citation type="journal article" date="2010" name="Virus Res.">
        <title>Blueberry latent virus: An amalgam of the Partitiviridae and Totiviridae.</title>
        <authorList>
            <person name="Martin R."/>
            <person name="Zhou J."/>
            <person name="Tzanetakis I.E."/>
        </authorList>
    </citation>
    <scope>NUCLEOTIDE SEQUENCE</scope>
    <source>
        <strain evidence="2">MI-2</strain>
    </source>
</reference>
<evidence type="ECO:0000313" key="2">
    <source>
        <dbReference type="EMBL" id="ADO14117.1"/>
    </source>
</evidence>
<protein>
    <submittedName>
        <fullName evidence="2">ORF1</fullName>
    </submittedName>
</protein>
<organism evidence="2">
    <name type="scientific">Blueberry latent virus</name>
    <dbReference type="NCBI Taxonomy" id="430710"/>
    <lineage>
        <taxon>Viruses</taxon>
        <taxon>Riboviria</taxon>
        <taxon>Orthornavirae</taxon>
        <taxon>Pisuviricota</taxon>
        <taxon>Duplopiviricetes</taxon>
        <taxon>Durnavirales</taxon>
        <taxon>Amalgaviridae</taxon>
        <taxon>Amalgavirus</taxon>
        <taxon>Amalgavirus vaccinii</taxon>
    </lineage>
</organism>